<keyword evidence="4 5" id="KW-0472">Membrane</keyword>
<accession>A0A5C5ZT22</accession>
<organism evidence="6 7">
    <name type="scientific">Pseudobythopirellula maris</name>
    <dbReference type="NCBI Taxonomy" id="2527991"/>
    <lineage>
        <taxon>Bacteria</taxon>
        <taxon>Pseudomonadati</taxon>
        <taxon>Planctomycetota</taxon>
        <taxon>Planctomycetia</taxon>
        <taxon>Pirellulales</taxon>
        <taxon>Lacipirellulaceae</taxon>
        <taxon>Pseudobythopirellula</taxon>
    </lineage>
</organism>
<name>A0A5C5ZT22_9BACT</name>
<keyword evidence="3 5" id="KW-1133">Transmembrane helix</keyword>
<feature type="transmembrane region" description="Helical" evidence="5">
    <location>
        <begin position="192"/>
        <end position="210"/>
    </location>
</feature>
<evidence type="ECO:0000313" key="6">
    <source>
        <dbReference type="EMBL" id="TWT90218.1"/>
    </source>
</evidence>
<dbReference type="EMBL" id="SJPQ01000001">
    <property type="protein sequence ID" value="TWT90218.1"/>
    <property type="molecule type" value="Genomic_DNA"/>
</dbReference>
<feature type="transmembrane region" description="Helical" evidence="5">
    <location>
        <begin position="222"/>
        <end position="245"/>
    </location>
</feature>
<feature type="transmembrane region" description="Helical" evidence="5">
    <location>
        <begin position="68"/>
        <end position="88"/>
    </location>
</feature>
<dbReference type="Proteomes" id="UP000315440">
    <property type="component" value="Unassembled WGS sequence"/>
</dbReference>
<protein>
    <submittedName>
        <fullName evidence="6">Inhibitor of apoptosis-promoting Bax1</fullName>
    </submittedName>
</protein>
<proteinExistence type="predicted"/>
<keyword evidence="2 5" id="KW-0812">Transmembrane</keyword>
<dbReference type="Pfam" id="PF01027">
    <property type="entry name" value="Bax1-I"/>
    <property type="match status" value="1"/>
</dbReference>
<dbReference type="AlphaFoldDB" id="A0A5C5ZT22"/>
<dbReference type="InterPro" id="IPR006214">
    <property type="entry name" value="Bax_inhibitor_1-related"/>
</dbReference>
<evidence type="ECO:0000313" key="7">
    <source>
        <dbReference type="Proteomes" id="UP000315440"/>
    </source>
</evidence>
<feature type="transmembrane region" description="Helical" evidence="5">
    <location>
        <begin position="35"/>
        <end position="53"/>
    </location>
</feature>
<comment type="caution">
    <text evidence="6">The sequence shown here is derived from an EMBL/GenBank/DDBJ whole genome shotgun (WGS) entry which is preliminary data.</text>
</comment>
<evidence type="ECO:0000256" key="3">
    <source>
        <dbReference type="ARBA" id="ARBA00022989"/>
    </source>
</evidence>
<dbReference type="RefSeq" id="WP_146396839.1">
    <property type="nucleotide sequence ID" value="NZ_SJPQ01000001.1"/>
</dbReference>
<keyword evidence="7" id="KW-1185">Reference proteome</keyword>
<evidence type="ECO:0000256" key="4">
    <source>
        <dbReference type="ARBA" id="ARBA00023136"/>
    </source>
</evidence>
<comment type="subcellular location">
    <subcellularLocation>
        <location evidence="1">Membrane</location>
        <topology evidence="1">Multi-pass membrane protein</topology>
    </subcellularLocation>
</comment>
<dbReference type="GO" id="GO:0016020">
    <property type="term" value="C:membrane"/>
    <property type="evidence" value="ECO:0007669"/>
    <property type="project" value="UniProtKB-SubCell"/>
</dbReference>
<gene>
    <name evidence="6" type="ORF">Mal64_06020</name>
</gene>
<feature type="transmembrane region" description="Helical" evidence="5">
    <location>
        <begin position="100"/>
        <end position="121"/>
    </location>
</feature>
<dbReference type="OrthoDB" id="5177430at2"/>
<feature type="transmembrane region" description="Helical" evidence="5">
    <location>
        <begin position="164"/>
        <end position="186"/>
    </location>
</feature>
<reference evidence="6 7" key="1">
    <citation type="submission" date="2019-02" db="EMBL/GenBank/DDBJ databases">
        <title>Deep-cultivation of Planctomycetes and their phenomic and genomic characterization uncovers novel biology.</title>
        <authorList>
            <person name="Wiegand S."/>
            <person name="Jogler M."/>
            <person name="Boedeker C."/>
            <person name="Pinto D."/>
            <person name="Vollmers J."/>
            <person name="Rivas-Marin E."/>
            <person name="Kohn T."/>
            <person name="Peeters S.H."/>
            <person name="Heuer A."/>
            <person name="Rast P."/>
            <person name="Oberbeckmann S."/>
            <person name="Bunk B."/>
            <person name="Jeske O."/>
            <person name="Meyerdierks A."/>
            <person name="Storesund J.E."/>
            <person name="Kallscheuer N."/>
            <person name="Luecker S."/>
            <person name="Lage O.M."/>
            <person name="Pohl T."/>
            <person name="Merkel B.J."/>
            <person name="Hornburger P."/>
            <person name="Mueller R.-W."/>
            <person name="Bruemmer F."/>
            <person name="Labrenz M."/>
            <person name="Spormann A.M."/>
            <person name="Op Den Camp H."/>
            <person name="Overmann J."/>
            <person name="Amann R."/>
            <person name="Jetten M.S.M."/>
            <person name="Mascher T."/>
            <person name="Medema M.H."/>
            <person name="Devos D.P."/>
            <person name="Kaster A.-K."/>
            <person name="Ovreas L."/>
            <person name="Rohde M."/>
            <person name="Galperin M.Y."/>
            <person name="Jogler C."/>
        </authorList>
    </citation>
    <scope>NUCLEOTIDE SEQUENCE [LARGE SCALE GENOMIC DNA]</scope>
    <source>
        <strain evidence="6 7">Mal64</strain>
    </source>
</reference>
<evidence type="ECO:0000256" key="2">
    <source>
        <dbReference type="ARBA" id="ARBA00022692"/>
    </source>
</evidence>
<evidence type="ECO:0000256" key="1">
    <source>
        <dbReference type="ARBA" id="ARBA00004141"/>
    </source>
</evidence>
<evidence type="ECO:0000256" key="5">
    <source>
        <dbReference type="SAM" id="Phobius"/>
    </source>
</evidence>
<feature type="transmembrane region" description="Helical" evidence="5">
    <location>
        <begin position="136"/>
        <end position="157"/>
    </location>
</feature>
<sequence length="251" mass="27373">MALDQAAANPYVDFGKGVVADAAPNVRATFIRQTYTHLAIAIYGFAALEWFYFKTFNIDALMNQLMGMRYGILGVIGLFIGASLIADRMARSAVSLSKQYLALGIYVLAQSIIFVPLLWFAQDRTLALTQGVEVSLIPAAACSTLIIFAGLTAIAWFSGQDFSFLRAGLSLGGIIIFALIVVSYFFPLQLGVWFSVGMIGFASAYILYDTSNVIRHYAPTQYVAASLALFASVALLFFYVLRLMIALSSRD</sequence>